<reference evidence="1" key="1">
    <citation type="submission" date="2023-06" db="EMBL/GenBank/DDBJ databases">
        <authorList>
            <person name="Kurt Z."/>
        </authorList>
    </citation>
    <scope>NUCLEOTIDE SEQUENCE</scope>
</reference>
<keyword evidence="3" id="KW-1185">Reference proteome</keyword>
<dbReference type="AlphaFoldDB" id="A0AA86U8D2"/>
<proteinExistence type="predicted"/>
<evidence type="ECO:0000313" key="2">
    <source>
        <dbReference type="EMBL" id="CAL6065701.1"/>
    </source>
</evidence>
<gene>
    <name evidence="1" type="ORF">HINF_LOCUS34815</name>
    <name evidence="2" type="ORF">HINF_LOCUS51968</name>
</gene>
<name>A0AA86U8D2_9EUKA</name>
<dbReference type="Proteomes" id="UP001642409">
    <property type="component" value="Unassembled WGS sequence"/>
</dbReference>
<accession>A0AA86U8D2</accession>
<evidence type="ECO:0000313" key="3">
    <source>
        <dbReference type="Proteomes" id="UP001642409"/>
    </source>
</evidence>
<protein>
    <submittedName>
        <fullName evidence="2">Hypothetical_protein</fullName>
    </submittedName>
</protein>
<dbReference type="EMBL" id="CAXDID020000256">
    <property type="protein sequence ID" value="CAL6065701.1"/>
    <property type="molecule type" value="Genomic_DNA"/>
</dbReference>
<sequence>MDRVVRREQVLFTLVLELQKTFENCPDLSQNIGLLQKLLFENTQVIHKAAVILQMSYKNLRRHIRNNFAPKTLSDYEEDLINKIVNTNKDRGINCTTLCDDLPQFINARRRLSRLQEIPVQLVQIAIREQEEDSKSISKSSASDSNTISALEYLNERRMSELLALLE</sequence>
<organism evidence="1">
    <name type="scientific">Hexamita inflata</name>
    <dbReference type="NCBI Taxonomy" id="28002"/>
    <lineage>
        <taxon>Eukaryota</taxon>
        <taxon>Metamonada</taxon>
        <taxon>Diplomonadida</taxon>
        <taxon>Hexamitidae</taxon>
        <taxon>Hexamitinae</taxon>
        <taxon>Hexamita</taxon>
    </lineage>
</organism>
<dbReference type="EMBL" id="CATOUU010000773">
    <property type="protein sequence ID" value="CAI9947170.1"/>
    <property type="molecule type" value="Genomic_DNA"/>
</dbReference>
<reference evidence="2 3" key="2">
    <citation type="submission" date="2024-07" db="EMBL/GenBank/DDBJ databases">
        <authorList>
            <person name="Akdeniz Z."/>
        </authorList>
    </citation>
    <scope>NUCLEOTIDE SEQUENCE [LARGE SCALE GENOMIC DNA]</scope>
</reference>
<evidence type="ECO:0000313" key="1">
    <source>
        <dbReference type="EMBL" id="CAI9947170.1"/>
    </source>
</evidence>
<comment type="caution">
    <text evidence="1">The sequence shown here is derived from an EMBL/GenBank/DDBJ whole genome shotgun (WGS) entry which is preliminary data.</text>
</comment>